<dbReference type="AlphaFoldDB" id="C8PEY2"/>
<keyword evidence="2" id="KW-1185">Reference proteome</keyword>
<reference evidence="1 2" key="1">
    <citation type="submission" date="2009-07" db="EMBL/GenBank/DDBJ databases">
        <authorList>
            <person name="Madupu R."/>
            <person name="Sebastian Y."/>
            <person name="Durkin A.S."/>
            <person name="Torralba M."/>
            <person name="Methe B."/>
            <person name="Sutton G.G."/>
            <person name="Strausberg R.L."/>
            <person name="Nelson K.E."/>
        </authorList>
    </citation>
    <scope>NUCLEOTIDE SEQUENCE [LARGE SCALE GENOMIC DNA]</scope>
    <source>
        <strain evidence="1 2">RM3268</strain>
    </source>
</reference>
<dbReference type="Proteomes" id="UP000005709">
    <property type="component" value="Unassembled WGS sequence"/>
</dbReference>
<organism evidence="1 2">
    <name type="scientific">Campylobacter gracilis RM3268</name>
    <dbReference type="NCBI Taxonomy" id="553220"/>
    <lineage>
        <taxon>Bacteria</taxon>
        <taxon>Pseudomonadati</taxon>
        <taxon>Campylobacterota</taxon>
        <taxon>Epsilonproteobacteria</taxon>
        <taxon>Campylobacterales</taxon>
        <taxon>Campylobacteraceae</taxon>
        <taxon>Campylobacter</taxon>
    </lineage>
</organism>
<dbReference type="EMBL" id="ACYG01000009">
    <property type="protein sequence ID" value="EEV18610.1"/>
    <property type="molecule type" value="Genomic_DNA"/>
</dbReference>
<evidence type="ECO:0000313" key="2">
    <source>
        <dbReference type="Proteomes" id="UP000005709"/>
    </source>
</evidence>
<protein>
    <submittedName>
        <fullName evidence="1">Uncharacterized protein</fullName>
    </submittedName>
</protein>
<proteinExistence type="predicted"/>
<sequence>MVWNFSILKFNLDIKKAEPKLRLCGFRKDYFLNLASTRLF</sequence>
<accession>C8PEY2</accession>
<comment type="caution">
    <text evidence="1">The sequence shown here is derived from an EMBL/GenBank/DDBJ whole genome shotgun (WGS) entry which is preliminary data.</text>
</comment>
<gene>
    <name evidence="1" type="ORF">CAMGR0001_2623</name>
</gene>
<evidence type="ECO:0000313" key="1">
    <source>
        <dbReference type="EMBL" id="EEV18610.1"/>
    </source>
</evidence>
<name>C8PEY2_9BACT</name>